<dbReference type="InterPro" id="IPR014322">
    <property type="entry name" value="RNA_pol_sigma-B/F/G"/>
</dbReference>
<dbReference type="InterPro" id="IPR007624">
    <property type="entry name" value="RNA_pol_sigma70_r3"/>
</dbReference>
<keyword evidence="2" id="KW-0731">Sigma factor</keyword>
<dbReference type="Proteomes" id="UP000550501">
    <property type="component" value="Unassembled WGS sequence"/>
</dbReference>
<dbReference type="PANTHER" id="PTHR30385">
    <property type="entry name" value="SIGMA FACTOR F FLAGELLAR"/>
    <property type="match status" value="1"/>
</dbReference>
<dbReference type="GO" id="GO:0003677">
    <property type="term" value="F:DNA binding"/>
    <property type="evidence" value="ECO:0007669"/>
    <property type="project" value="UniProtKB-KW"/>
</dbReference>
<dbReference type="SUPFAM" id="SSF88946">
    <property type="entry name" value="Sigma2 domain of RNA polymerase sigma factors"/>
    <property type="match status" value="1"/>
</dbReference>
<keyword evidence="3" id="KW-0238">DNA-binding</keyword>
<dbReference type="SUPFAM" id="SSF88659">
    <property type="entry name" value="Sigma3 and sigma4 domains of RNA polymerase sigma factors"/>
    <property type="match status" value="2"/>
</dbReference>
<keyword evidence="1" id="KW-0805">Transcription regulation</keyword>
<dbReference type="NCBIfam" id="TIGR02937">
    <property type="entry name" value="sigma70-ECF"/>
    <property type="match status" value="1"/>
</dbReference>
<dbReference type="InterPro" id="IPR014284">
    <property type="entry name" value="RNA_pol_sigma-70_dom"/>
</dbReference>
<dbReference type="NCBIfam" id="TIGR02980">
    <property type="entry name" value="SigBFG"/>
    <property type="match status" value="1"/>
</dbReference>
<dbReference type="EMBL" id="JACHVU010000005">
    <property type="protein sequence ID" value="MBB2991431.1"/>
    <property type="molecule type" value="Genomic_DNA"/>
</dbReference>
<proteinExistence type="predicted"/>
<dbReference type="CDD" id="cd06171">
    <property type="entry name" value="Sigma70_r4"/>
    <property type="match status" value="1"/>
</dbReference>
<comment type="caution">
    <text evidence="9">The sequence shown here is derived from an EMBL/GenBank/DDBJ whole genome shotgun (WGS) entry which is preliminary data.</text>
</comment>
<feature type="domain" description="RNA polymerase sigma-70 region 3" evidence="6">
    <location>
        <begin position="139"/>
        <end position="202"/>
    </location>
</feature>
<name>A0A839QGB5_MYCIR</name>
<dbReference type="InterPro" id="IPR007627">
    <property type="entry name" value="RNA_pol_sigma70_r2"/>
</dbReference>
<dbReference type="PRINTS" id="PR00046">
    <property type="entry name" value="SIGMA70FCT"/>
</dbReference>
<evidence type="ECO:0000259" key="8">
    <source>
        <dbReference type="Pfam" id="PF04545"/>
    </source>
</evidence>
<dbReference type="PANTHER" id="PTHR30385:SF4">
    <property type="entry name" value="RNA POLYMERASE SIGMA-E FACTOR"/>
    <property type="match status" value="1"/>
</dbReference>
<evidence type="ECO:0000256" key="3">
    <source>
        <dbReference type="ARBA" id="ARBA00023125"/>
    </source>
</evidence>
<dbReference type="Pfam" id="PF04539">
    <property type="entry name" value="Sigma70_r3"/>
    <property type="match status" value="1"/>
</dbReference>
<evidence type="ECO:0000313" key="10">
    <source>
        <dbReference type="Proteomes" id="UP000550501"/>
    </source>
</evidence>
<dbReference type="Pfam" id="PF04542">
    <property type="entry name" value="Sigma70_r2"/>
    <property type="match status" value="1"/>
</dbReference>
<dbReference type="InterPro" id="IPR013324">
    <property type="entry name" value="RNA_pol_sigma_r3/r4-like"/>
</dbReference>
<keyword evidence="10" id="KW-1185">Reference proteome</keyword>
<evidence type="ECO:0000259" key="7">
    <source>
        <dbReference type="Pfam" id="PF04542"/>
    </source>
</evidence>
<reference evidence="9 10" key="1">
    <citation type="submission" date="2020-08" db="EMBL/GenBank/DDBJ databases">
        <title>The Agave Microbiome: Exploring the role of microbial communities in plant adaptations to desert environments.</title>
        <authorList>
            <person name="Partida-Martinez L.P."/>
        </authorList>
    </citation>
    <scope>NUCLEOTIDE SEQUENCE [LARGE SCALE GENOMIC DNA]</scope>
    <source>
        <strain evidence="9 10">AT2.18</strain>
    </source>
</reference>
<organism evidence="9 10">
    <name type="scientific">Mycolicibacterium iranicum</name>
    <name type="common">Mycobacterium iranicum</name>
    <dbReference type="NCBI Taxonomy" id="912594"/>
    <lineage>
        <taxon>Bacteria</taxon>
        <taxon>Bacillati</taxon>
        <taxon>Actinomycetota</taxon>
        <taxon>Actinomycetes</taxon>
        <taxon>Mycobacteriales</taxon>
        <taxon>Mycobacteriaceae</taxon>
        <taxon>Mycolicibacterium</taxon>
    </lineage>
</organism>
<evidence type="ECO:0000259" key="6">
    <source>
        <dbReference type="Pfam" id="PF04539"/>
    </source>
</evidence>
<evidence type="ECO:0000256" key="2">
    <source>
        <dbReference type="ARBA" id="ARBA00023082"/>
    </source>
</evidence>
<dbReference type="InterPro" id="IPR000943">
    <property type="entry name" value="RNA_pol_sigma70"/>
</dbReference>
<evidence type="ECO:0000256" key="1">
    <source>
        <dbReference type="ARBA" id="ARBA00023015"/>
    </source>
</evidence>
<evidence type="ECO:0000256" key="4">
    <source>
        <dbReference type="ARBA" id="ARBA00023163"/>
    </source>
</evidence>
<dbReference type="Gene3D" id="1.20.120.1810">
    <property type="match status" value="1"/>
</dbReference>
<evidence type="ECO:0000313" key="9">
    <source>
        <dbReference type="EMBL" id="MBB2991431.1"/>
    </source>
</evidence>
<dbReference type="Gene3D" id="1.10.10.10">
    <property type="entry name" value="Winged helix-like DNA-binding domain superfamily/Winged helix DNA-binding domain"/>
    <property type="match status" value="2"/>
</dbReference>
<sequence length="300" mass="33693">MAGIAVHRVQKREPHRDYLAKAADHMSERSDDYAAVTAMVRELRTFDPDSAQYRRAHAAIIDLTLPLASHIARRFRGRGQSHEDLFQVASVGLVQAVKRFDPDNGSEFLAFAIPTMMGEVRRYFRDCGWAVKVPRRLKELNNQLKDARSELSQRLGRAPTPSEMALHLGIDREELIQATIASSNYATVSTDAGQGQSGEFLAIRETLGQRDSRLDKVLDVETIRPLITSLPAREQAILRMRFFEEMTQTEIAERIGCSQMHISRLLSSALAKLRNQAGEPTARIAGAAPVLRRRRRHDAA</sequence>
<dbReference type="Pfam" id="PF04545">
    <property type="entry name" value="Sigma70_r4"/>
    <property type="match status" value="1"/>
</dbReference>
<dbReference type="GO" id="GO:0006352">
    <property type="term" value="P:DNA-templated transcription initiation"/>
    <property type="evidence" value="ECO:0007669"/>
    <property type="project" value="InterPro"/>
</dbReference>
<feature type="coiled-coil region" evidence="5">
    <location>
        <begin position="130"/>
        <end position="157"/>
    </location>
</feature>
<feature type="domain" description="RNA polymerase sigma-70 region 2" evidence="7">
    <location>
        <begin position="63"/>
        <end position="128"/>
    </location>
</feature>
<evidence type="ECO:0000256" key="5">
    <source>
        <dbReference type="SAM" id="Coils"/>
    </source>
</evidence>
<gene>
    <name evidence="9" type="ORF">FHR72_002915</name>
</gene>
<dbReference type="GO" id="GO:0016987">
    <property type="term" value="F:sigma factor activity"/>
    <property type="evidence" value="ECO:0007669"/>
    <property type="project" value="UniProtKB-KW"/>
</dbReference>
<feature type="domain" description="RNA polymerase sigma-70 region 4" evidence="8">
    <location>
        <begin position="227"/>
        <end position="275"/>
    </location>
</feature>
<keyword evidence="4" id="KW-0804">Transcription</keyword>
<keyword evidence="5" id="KW-0175">Coiled coil</keyword>
<dbReference type="AlphaFoldDB" id="A0A839QGB5"/>
<dbReference type="InterPro" id="IPR036388">
    <property type="entry name" value="WH-like_DNA-bd_sf"/>
</dbReference>
<protein>
    <submittedName>
        <fullName evidence="9">RNA polymerase sigma-B factor</fullName>
    </submittedName>
</protein>
<dbReference type="InterPro" id="IPR013325">
    <property type="entry name" value="RNA_pol_sigma_r2"/>
</dbReference>
<dbReference type="InterPro" id="IPR007630">
    <property type="entry name" value="RNA_pol_sigma70_r4"/>
</dbReference>
<accession>A0A839QGB5</accession>